<reference evidence="8 9" key="1">
    <citation type="submission" date="2018-07" db="EMBL/GenBank/DDBJ databases">
        <title>A draft genome of a endophytic bacteria, a new species of Pedobacter.</title>
        <authorList>
            <person name="Zhang Z.D."/>
            <person name="Chen Z.J."/>
        </authorList>
    </citation>
    <scope>NUCLEOTIDE SEQUENCE [LARGE SCALE GENOMIC DNA]</scope>
    <source>
        <strain evidence="8 9">RS10</strain>
    </source>
</reference>
<evidence type="ECO:0000259" key="6">
    <source>
        <dbReference type="Pfam" id="PF07980"/>
    </source>
</evidence>
<comment type="caution">
    <text evidence="8">The sequence shown here is derived from an EMBL/GenBank/DDBJ whole genome shotgun (WGS) entry which is preliminary data.</text>
</comment>
<keyword evidence="3" id="KW-0732">Signal</keyword>
<name>A0A366KLP1_9SPHI</name>
<evidence type="ECO:0000256" key="3">
    <source>
        <dbReference type="ARBA" id="ARBA00022729"/>
    </source>
</evidence>
<dbReference type="GO" id="GO:0009279">
    <property type="term" value="C:cell outer membrane"/>
    <property type="evidence" value="ECO:0007669"/>
    <property type="project" value="UniProtKB-SubCell"/>
</dbReference>
<evidence type="ECO:0000256" key="5">
    <source>
        <dbReference type="ARBA" id="ARBA00023237"/>
    </source>
</evidence>
<keyword evidence="5" id="KW-0998">Cell outer membrane</keyword>
<evidence type="ECO:0000256" key="2">
    <source>
        <dbReference type="ARBA" id="ARBA00006275"/>
    </source>
</evidence>
<feature type="domain" description="RagB/SusD" evidence="6">
    <location>
        <begin position="310"/>
        <end position="464"/>
    </location>
</feature>
<evidence type="ECO:0000313" key="8">
    <source>
        <dbReference type="EMBL" id="RBQ02440.1"/>
    </source>
</evidence>
<feature type="domain" description="SusD-like N-terminal" evidence="7">
    <location>
        <begin position="92"/>
        <end position="230"/>
    </location>
</feature>
<comment type="similarity">
    <text evidence="2">Belongs to the SusD family.</text>
</comment>
<organism evidence="8 9">
    <name type="scientific">Pedobacter miscanthi</name>
    <dbReference type="NCBI Taxonomy" id="2259170"/>
    <lineage>
        <taxon>Bacteria</taxon>
        <taxon>Pseudomonadati</taxon>
        <taxon>Bacteroidota</taxon>
        <taxon>Sphingobacteriia</taxon>
        <taxon>Sphingobacteriales</taxon>
        <taxon>Sphingobacteriaceae</taxon>
        <taxon>Pedobacter</taxon>
    </lineage>
</organism>
<dbReference type="OrthoDB" id="621570at2"/>
<dbReference type="Pfam" id="PF14322">
    <property type="entry name" value="SusD-like_3"/>
    <property type="match status" value="1"/>
</dbReference>
<dbReference type="Pfam" id="PF07980">
    <property type="entry name" value="SusD_RagB"/>
    <property type="match status" value="1"/>
</dbReference>
<evidence type="ECO:0000313" key="9">
    <source>
        <dbReference type="Proteomes" id="UP000252081"/>
    </source>
</evidence>
<evidence type="ECO:0000256" key="4">
    <source>
        <dbReference type="ARBA" id="ARBA00023136"/>
    </source>
</evidence>
<comment type="subcellular location">
    <subcellularLocation>
        <location evidence="1">Cell outer membrane</location>
    </subcellularLocation>
</comment>
<sequence>MKNSFKYTGQARLALMLITLLTTFGGCKKLIENNASGGQLLDKEVYKDSTTVKGALAGMYSSLITNNRYSVLMSGFPGYSADELTNYNLEPVNQFVLNSILTTNTEVNNNLWSAPYSVIYAANAIIENVPAGSNLTPKFQAQSIAEARFIRAFCYFYLINLFGDVPLVTTTDVDANKTSPRSPEAAVYSQITDDLLFAQANLPASYILSAGARTRANKWAATALLARTYLYQGNWAAAETQATSLLDNTALFGLEDLNRIFVPTSKEAILQLYNDASGINPYASAMLPSPTAPTIPKYVFTEQLKNAYAAETGDARRTAWTITVTAPNAIVYTCPAKYKGTTPGNAEYFTLFRLGEQYLIRAEARAQLNNLTGSRADLLMIRQRAGLGATPANDKNALLLAVERERRIELSCEMGHRWFDLKRTARANTVLGAVKPTWKPEAALYPIPADQRSRNGNLTQNPGYIN</sequence>
<keyword evidence="9" id="KW-1185">Reference proteome</keyword>
<gene>
    <name evidence="8" type="ORF">DRW42_26585</name>
</gene>
<dbReference type="InterPro" id="IPR011990">
    <property type="entry name" value="TPR-like_helical_dom_sf"/>
</dbReference>
<protein>
    <submittedName>
        <fullName evidence="8">RagB/SusD family nutrient uptake outer membrane protein</fullName>
    </submittedName>
</protein>
<keyword evidence="4" id="KW-0472">Membrane</keyword>
<dbReference type="SUPFAM" id="SSF48452">
    <property type="entry name" value="TPR-like"/>
    <property type="match status" value="1"/>
</dbReference>
<evidence type="ECO:0000259" key="7">
    <source>
        <dbReference type="Pfam" id="PF14322"/>
    </source>
</evidence>
<dbReference type="PROSITE" id="PS51257">
    <property type="entry name" value="PROKAR_LIPOPROTEIN"/>
    <property type="match status" value="1"/>
</dbReference>
<proteinExistence type="inferred from homology"/>
<dbReference type="InterPro" id="IPR033985">
    <property type="entry name" value="SusD-like_N"/>
</dbReference>
<dbReference type="Gene3D" id="1.25.40.390">
    <property type="match status" value="1"/>
</dbReference>
<accession>A0A366KLP1</accession>
<dbReference type="EMBL" id="QNQU01000037">
    <property type="protein sequence ID" value="RBQ02440.1"/>
    <property type="molecule type" value="Genomic_DNA"/>
</dbReference>
<evidence type="ECO:0000256" key="1">
    <source>
        <dbReference type="ARBA" id="ARBA00004442"/>
    </source>
</evidence>
<dbReference type="AlphaFoldDB" id="A0A366KLP1"/>
<dbReference type="RefSeq" id="WP_113951898.1">
    <property type="nucleotide sequence ID" value="NZ_QNQU01000037.1"/>
</dbReference>
<dbReference type="InterPro" id="IPR012944">
    <property type="entry name" value="SusD_RagB_dom"/>
</dbReference>
<dbReference type="Proteomes" id="UP000252081">
    <property type="component" value="Unassembled WGS sequence"/>
</dbReference>
<dbReference type="CDD" id="cd08977">
    <property type="entry name" value="SusD"/>
    <property type="match status" value="1"/>
</dbReference>